<dbReference type="EMBL" id="CM039431">
    <property type="protein sequence ID" value="KAI4337609.1"/>
    <property type="molecule type" value="Genomic_DNA"/>
</dbReference>
<sequence>MSEGGSLSCVVVAVNGSQESMNSLRWALQNLKLRSLAPDSSPSSFVIIHVQSPPSIATFLNPGAIPFGGPSDLEVPAFTAAIEAHQKPIPKVILDHALGICKEMNNIHIPHVVVGEPKEKICEAVENLHADLLVMGCRAFAPLKRMFLGSVSNYCTHHAPCPVIIIKGKNAADNINLLIKSWLCKLRNKNKKLWAEMNVL</sequence>
<protein>
    <submittedName>
        <fullName evidence="1">Uncharacterized protein</fullName>
    </submittedName>
</protein>
<comment type="caution">
    <text evidence="1">The sequence shown here is derived from an EMBL/GenBank/DDBJ whole genome shotgun (WGS) entry which is preliminary data.</text>
</comment>
<keyword evidence="2" id="KW-1185">Reference proteome</keyword>
<reference evidence="1 2" key="1">
    <citation type="journal article" date="2022" name="DNA Res.">
        <title>Chromosomal-level genome assembly of the orchid tree Bauhinia variegata (Leguminosae; Cercidoideae) supports the allotetraploid origin hypothesis of Bauhinia.</title>
        <authorList>
            <person name="Zhong Y."/>
            <person name="Chen Y."/>
            <person name="Zheng D."/>
            <person name="Pang J."/>
            <person name="Liu Y."/>
            <person name="Luo S."/>
            <person name="Meng S."/>
            <person name="Qian L."/>
            <person name="Wei D."/>
            <person name="Dai S."/>
            <person name="Zhou R."/>
        </authorList>
    </citation>
    <scope>NUCLEOTIDE SEQUENCE [LARGE SCALE GENOMIC DNA]</scope>
    <source>
        <strain evidence="1">BV-YZ2020</strain>
    </source>
</reference>
<dbReference type="Proteomes" id="UP000828941">
    <property type="component" value="Chromosome 6"/>
</dbReference>
<organism evidence="1 2">
    <name type="scientific">Bauhinia variegata</name>
    <name type="common">Purple orchid tree</name>
    <name type="synonym">Phanera variegata</name>
    <dbReference type="NCBI Taxonomy" id="167791"/>
    <lineage>
        <taxon>Eukaryota</taxon>
        <taxon>Viridiplantae</taxon>
        <taxon>Streptophyta</taxon>
        <taxon>Embryophyta</taxon>
        <taxon>Tracheophyta</taxon>
        <taxon>Spermatophyta</taxon>
        <taxon>Magnoliopsida</taxon>
        <taxon>eudicotyledons</taxon>
        <taxon>Gunneridae</taxon>
        <taxon>Pentapetalae</taxon>
        <taxon>rosids</taxon>
        <taxon>fabids</taxon>
        <taxon>Fabales</taxon>
        <taxon>Fabaceae</taxon>
        <taxon>Cercidoideae</taxon>
        <taxon>Cercideae</taxon>
        <taxon>Bauhiniinae</taxon>
        <taxon>Bauhinia</taxon>
    </lineage>
</organism>
<evidence type="ECO:0000313" key="1">
    <source>
        <dbReference type="EMBL" id="KAI4337609.1"/>
    </source>
</evidence>
<name>A0ACB9NPG4_BAUVA</name>
<gene>
    <name evidence="1" type="ORF">L6164_016003</name>
</gene>
<accession>A0ACB9NPG4</accession>
<evidence type="ECO:0000313" key="2">
    <source>
        <dbReference type="Proteomes" id="UP000828941"/>
    </source>
</evidence>
<proteinExistence type="predicted"/>